<evidence type="ECO:0000313" key="1">
    <source>
        <dbReference type="EMBL" id="MDV6306034.1"/>
    </source>
</evidence>
<organism evidence="1 2">
    <name type="scientific">Gordonia amicalis</name>
    <dbReference type="NCBI Taxonomy" id="89053"/>
    <lineage>
        <taxon>Bacteria</taxon>
        <taxon>Bacillati</taxon>
        <taxon>Actinomycetota</taxon>
        <taxon>Actinomycetes</taxon>
        <taxon>Mycobacteriales</taxon>
        <taxon>Gordoniaceae</taxon>
        <taxon>Gordonia</taxon>
    </lineage>
</organism>
<comment type="caution">
    <text evidence="1">The sequence shown here is derived from an EMBL/GenBank/DDBJ whole genome shotgun (WGS) entry which is preliminary data.</text>
</comment>
<dbReference type="EMBL" id="JAWLKI010000001">
    <property type="protein sequence ID" value="MDV6306034.1"/>
    <property type="molecule type" value="Genomic_DNA"/>
</dbReference>
<sequence length="54" mass="5937">MTPSQKISDGQGTPLWIADRPAGGFIIRQARSTVRASDDEAREIAYYILAVLDD</sequence>
<protein>
    <submittedName>
        <fullName evidence="1">Uncharacterized protein</fullName>
    </submittedName>
</protein>
<proteinExistence type="predicted"/>
<accession>A0ABU4D9R9</accession>
<reference evidence="1 2" key="1">
    <citation type="submission" date="2023-10" db="EMBL/GenBank/DDBJ databases">
        <title>Development of a sustainable strategy for remediation of hydrocarbon-contaminated territories based on the waste exchange concept.</title>
        <authorList>
            <person name="Krivoruchko A."/>
        </authorList>
    </citation>
    <scope>NUCLEOTIDE SEQUENCE [LARGE SCALE GENOMIC DNA]</scope>
    <source>
        <strain evidence="1 2">IEGM 1266</strain>
    </source>
</reference>
<keyword evidence="2" id="KW-1185">Reference proteome</keyword>
<gene>
    <name evidence="1" type="ORF">R3P94_01520</name>
</gene>
<dbReference type="RefSeq" id="WP_157753387.1">
    <property type="nucleotide sequence ID" value="NZ_JAWLKI010000001.1"/>
</dbReference>
<evidence type="ECO:0000313" key="2">
    <source>
        <dbReference type="Proteomes" id="UP001185779"/>
    </source>
</evidence>
<dbReference type="Proteomes" id="UP001185779">
    <property type="component" value="Unassembled WGS sequence"/>
</dbReference>
<name>A0ABU4D9R9_9ACTN</name>